<keyword evidence="5" id="KW-1133">Transmembrane helix</keyword>
<evidence type="ECO:0000256" key="2">
    <source>
        <dbReference type="ARBA" id="ARBA00022803"/>
    </source>
</evidence>
<sequence length="368" mass="42602">MNKNYYNVLGVSPSAPTQEVKAAYKRLAVKYHPDKNPGNLLAEELFKQVNAAYQTLSNPSKRALYDLRLQYQREQQQRAVMQHQPRRYEERHYRTRQPAGVSERYYKKRQPDTKRFSRRDWYITAAFISGILVFSLLLKTVMDRITGEDKYKTALTYIADGKYSSAHRLLTDAIEFMPTKAAAYEARAMIELDVYENYNSALRDLNKAIALQEQPSAKIYYMRGRSYQQLANYQQAELDLTQALRLNKSLSQAHLKRGEVRLFYLQQYDAAIADFNAFLRHQNTNAEQIEALTFRGFGRYKLGRLEEAAQDYRAGLAISPEGEGGRLLYLLGRAELDMQQADSACTHFQEAYQLGYTAALLELRNNCR</sequence>
<dbReference type="PRINTS" id="PR00625">
    <property type="entry name" value="JDOMAIN"/>
</dbReference>
<evidence type="ECO:0000256" key="1">
    <source>
        <dbReference type="ARBA" id="ARBA00022737"/>
    </source>
</evidence>
<reference evidence="8" key="1">
    <citation type="submission" date="2018-08" db="EMBL/GenBank/DDBJ databases">
        <title>Mucilaginibacter sp. MYSH2.</title>
        <authorList>
            <person name="Seo T."/>
        </authorList>
    </citation>
    <scope>NUCLEOTIDE SEQUENCE [LARGE SCALE GENOMIC DNA]</scope>
    <source>
        <strain evidence="8">KIRAN</strain>
    </source>
</reference>
<dbReference type="PANTHER" id="PTHR45188">
    <property type="entry name" value="DNAJ PROTEIN P58IPK HOMOLOG"/>
    <property type="match status" value="1"/>
</dbReference>
<dbReference type="SUPFAM" id="SSF46565">
    <property type="entry name" value="Chaperone J-domain"/>
    <property type="match status" value="1"/>
</dbReference>
<dbReference type="InterPro" id="IPR018253">
    <property type="entry name" value="DnaJ_domain_CS"/>
</dbReference>
<dbReference type="InterPro" id="IPR011990">
    <property type="entry name" value="TPR-like_helical_dom_sf"/>
</dbReference>
<feature type="transmembrane region" description="Helical" evidence="5">
    <location>
        <begin position="121"/>
        <end position="138"/>
    </location>
</feature>
<feature type="domain" description="J" evidence="6">
    <location>
        <begin position="4"/>
        <end position="69"/>
    </location>
</feature>
<evidence type="ECO:0000256" key="3">
    <source>
        <dbReference type="PROSITE-ProRule" id="PRU00339"/>
    </source>
</evidence>
<dbReference type="Proteomes" id="UP000266005">
    <property type="component" value="Unassembled WGS sequence"/>
</dbReference>
<dbReference type="Gene3D" id="1.25.40.10">
    <property type="entry name" value="Tetratricopeptide repeat domain"/>
    <property type="match status" value="2"/>
</dbReference>
<dbReference type="OrthoDB" id="1495940at2"/>
<dbReference type="Gene3D" id="1.10.287.110">
    <property type="entry name" value="DnaJ domain"/>
    <property type="match status" value="1"/>
</dbReference>
<name>A0A399S7C5_9BACT</name>
<evidence type="ECO:0000313" key="8">
    <source>
        <dbReference type="Proteomes" id="UP000266005"/>
    </source>
</evidence>
<feature type="repeat" description="TPR" evidence="3">
    <location>
        <begin position="217"/>
        <end position="250"/>
    </location>
</feature>
<dbReference type="SMART" id="SM00271">
    <property type="entry name" value="DnaJ"/>
    <property type="match status" value="1"/>
</dbReference>
<keyword evidence="5" id="KW-0812">Transmembrane</keyword>
<keyword evidence="1" id="KW-0677">Repeat</keyword>
<organism evidence="7 8">
    <name type="scientific">Pontibacter oryzae</name>
    <dbReference type="NCBI Taxonomy" id="2304593"/>
    <lineage>
        <taxon>Bacteria</taxon>
        <taxon>Pseudomonadati</taxon>
        <taxon>Bacteroidota</taxon>
        <taxon>Cytophagia</taxon>
        <taxon>Cytophagales</taxon>
        <taxon>Hymenobacteraceae</taxon>
        <taxon>Pontibacter</taxon>
    </lineage>
</organism>
<dbReference type="PANTHER" id="PTHR45188:SF2">
    <property type="entry name" value="DNAJ HOMOLOG SUBFAMILY C MEMBER 7"/>
    <property type="match status" value="1"/>
</dbReference>
<feature type="repeat" description="TPR" evidence="3">
    <location>
        <begin position="289"/>
        <end position="322"/>
    </location>
</feature>
<dbReference type="SMART" id="SM00028">
    <property type="entry name" value="TPR"/>
    <property type="match status" value="5"/>
</dbReference>
<evidence type="ECO:0000259" key="6">
    <source>
        <dbReference type="PROSITE" id="PS50076"/>
    </source>
</evidence>
<dbReference type="PROSITE" id="PS50076">
    <property type="entry name" value="DNAJ_2"/>
    <property type="match status" value="1"/>
</dbReference>
<dbReference type="EMBL" id="QWGE01000003">
    <property type="protein sequence ID" value="RIJ37707.1"/>
    <property type="molecule type" value="Genomic_DNA"/>
</dbReference>
<evidence type="ECO:0000313" key="7">
    <source>
        <dbReference type="EMBL" id="RIJ37707.1"/>
    </source>
</evidence>
<protein>
    <submittedName>
        <fullName evidence="7">J domain-containing protein</fullName>
    </submittedName>
</protein>
<keyword evidence="5" id="KW-0472">Membrane</keyword>
<proteinExistence type="predicted"/>
<accession>A0A399S7C5</accession>
<dbReference type="Pfam" id="PF13181">
    <property type="entry name" value="TPR_8"/>
    <property type="match status" value="1"/>
</dbReference>
<comment type="caution">
    <text evidence="7">The sequence shown here is derived from an EMBL/GenBank/DDBJ whole genome shotgun (WGS) entry which is preliminary data.</text>
</comment>
<dbReference type="PROSITE" id="PS00636">
    <property type="entry name" value="DNAJ_1"/>
    <property type="match status" value="1"/>
</dbReference>
<dbReference type="Pfam" id="PF00226">
    <property type="entry name" value="DnaJ"/>
    <property type="match status" value="1"/>
</dbReference>
<dbReference type="RefSeq" id="WP_119432364.1">
    <property type="nucleotide sequence ID" value="NZ_QWGE01000003.1"/>
</dbReference>
<feature type="region of interest" description="Disordered" evidence="4">
    <location>
        <begin position="80"/>
        <end position="107"/>
    </location>
</feature>
<keyword evidence="8" id="KW-1185">Reference proteome</keyword>
<keyword evidence="2 3" id="KW-0802">TPR repeat</keyword>
<dbReference type="InterPro" id="IPR001623">
    <property type="entry name" value="DnaJ_domain"/>
</dbReference>
<dbReference type="AlphaFoldDB" id="A0A399S7C5"/>
<gene>
    <name evidence="7" type="ORF">D1627_11430</name>
</gene>
<evidence type="ECO:0000256" key="4">
    <source>
        <dbReference type="SAM" id="MobiDB-lite"/>
    </source>
</evidence>
<dbReference type="CDD" id="cd06257">
    <property type="entry name" value="DnaJ"/>
    <property type="match status" value="1"/>
</dbReference>
<dbReference type="PROSITE" id="PS50005">
    <property type="entry name" value="TPR"/>
    <property type="match status" value="2"/>
</dbReference>
<evidence type="ECO:0000256" key="5">
    <source>
        <dbReference type="SAM" id="Phobius"/>
    </source>
</evidence>
<dbReference type="InterPro" id="IPR036869">
    <property type="entry name" value="J_dom_sf"/>
</dbReference>
<dbReference type="InterPro" id="IPR019734">
    <property type="entry name" value="TPR_rpt"/>
</dbReference>
<dbReference type="SUPFAM" id="SSF81901">
    <property type="entry name" value="HCP-like"/>
    <property type="match status" value="1"/>
</dbReference>